<dbReference type="OrthoDB" id="10064699at2759"/>
<keyword evidence="5" id="KW-0479">Metal-binding</keyword>
<keyword evidence="6" id="KW-0863">Zinc-finger</keyword>
<name>A0A813VHQ2_ADIRI</name>
<feature type="compositionally biased region" description="Low complexity" evidence="11">
    <location>
        <begin position="230"/>
        <end position="246"/>
    </location>
</feature>
<feature type="domain" description="OTU" evidence="12">
    <location>
        <begin position="142"/>
        <end position="350"/>
    </location>
</feature>
<dbReference type="GO" id="GO:0004843">
    <property type="term" value="F:cysteine-type deubiquitinase activity"/>
    <property type="evidence" value="ECO:0007669"/>
    <property type="project" value="UniProtKB-EC"/>
</dbReference>
<feature type="region of interest" description="Disordered" evidence="11">
    <location>
        <begin position="763"/>
        <end position="810"/>
    </location>
</feature>
<dbReference type="GO" id="GO:0071947">
    <property type="term" value="P:protein deubiquitination involved in ubiquitin-dependent protein catabolic process"/>
    <property type="evidence" value="ECO:0007669"/>
    <property type="project" value="TreeGrafter"/>
</dbReference>
<dbReference type="EMBL" id="CAJNOR010000560">
    <property type="protein sequence ID" value="CAF0947902.1"/>
    <property type="molecule type" value="Genomic_DNA"/>
</dbReference>
<feature type="compositionally biased region" description="Polar residues" evidence="11">
    <location>
        <begin position="774"/>
        <end position="810"/>
    </location>
</feature>
<protein>
    <recommendedName>
        <fullName evidence="3">ubiquitinyl hydrolase 1</fullName>
        <ecNumber evidence="3">3.4.19.12</ecNumber>
    </recommendedName>
</protein>
<accession>A0A813VHQ2</accession>
<feature type="region of interest" description="Disordered" evidence="11">
    <location>
        <begin position="228"/>
        <end position="269"/>
    </location>
</feature>
<feature type="region of interest" description="Disordered" evidence="11">
    <location>
        <begin position="654"/>
        <end position="673"/>
    </location>
</feature>
<dbReference type="GO" id="GO:0005737">
    <property type="term" value="C:cytoplasm"/>
    <property type="evidence" value="ECO:0007669"/>
    <property type="project" value="TreeGrafter"/>
</dbReference>
<evidence type="ECO:0000256" key="9">
    <source>
        <dbReference type="ARBA" id="ARBA00022807"/>
    </source>
</evidence>
<dbReference type="Proteomes" id="UP000663828">
    <property type="component" value="Unassembled WGS sequence"/>
</dbReference>
<dbReference type="PANTHER" id="PTHR13367">
    <property type="entry name" value="UBIQUITIN THIOESTERASE"/>
    <property type="match status" value="1"/>
</dbReference>
<dbReference type="GO" id="GO:0035871">
    <property type="term" value="P:protein K11-linked deubiquitination"/>
    <property type="evidence" value="ECO:0007669"/>
    <property type="project" value="TreeGrafter"/>
</dbReference>
<dbReference type="Proteomes" id="UP000663852">
    <property type="component" value="Unassembled WGS sequence"/>
</dbReference>
<keyword evidence="4" id="KW-0645">Protease</keyword>
<dbReference type="PROSITE" id="PS50802">
    <property type="entry name" value="OTU"/>
    <property type="match status" value="1"/>
</dbReference>
<comment type="similarity">
    <text evidence="2">Belongs to the peptidase C64 family.</text>
</comment>
<dbReference type="GO" id="GO:0070530">
    <property type="term" value="F:K63-linked polyubiquitin modification-dependent protein binding"/>
    <property type="evidence" value="ECO:0007669"/>
    <property type="project" value="TreeGrafter"/>
</dbReference>
<evidence type="ECO:0000256" key="3">
    <source>
        <dbReference type="ARBA" id="ARBA00012759"/>
    </source>
</evidence>
<comment type="caution">
    <text evidence="13">The sequence shown here is derived from an EMBL/GenBank/DDBJ whole genome shotgun (WGS) entry which is preliminary data.</text>
</comment>
<dbReference type="GO" id="GO:0071108">
    <property type="term" value="P:protein K48-linked deubiquitination"/>
    <property type="evidence" value="ECO:0007669"/>
    <property type="project" value="TreeGrafter"/>
</dbReference>
<keyword evidence="10" id="KW-0862">Zinc</keyword>
<feature type="region of interest" description="Disordered" evidence="11">
    <location>
        <begin position="1"/>
        <end position="32"/>
    </location>
</feature>
<evidence type="ECO:0000256" key="5">
    <source>
        <dbReference type="ARBA" id="ARBA00022723"/>
    </source>
</evidence>
<dbReference type="EMBL" id="CAJNOJ010000020">
    <property type="protein sequence ID" value="CAF0840976.1"/>
    <property type="molecule type" value="Genomic_DNA"/>
</dbReference>
<keyword evidence="8" id="KW-0378">Hydrolase</keyword>
<feature type="region of interest" description="Disordered" evidence="11">
    <location>
        <begin position="504"/>
        <end position="538"/>
    </location>
</feature>
<dbReference type="GO" id="GO:0008270">
    <property type="term" value="F:zinc ion binding"/>
    <property type="evidence" value="ECO:0007669"/>
    <property type="project" value="UniProtKB-KW"/>
</dbReference>
<evidence type="ECO:0000256" key="2">
    <source>
        <dbReference type="ARBA" id="ARBA00005865"/>
    </source>
</evidence>
<dbReference type="InterPro" id="IPR051346">
    <property type="entry name" value="OTU_Deubiquitinase"/>
</dbReference>
<dbReference type="CDD" id="cd22768">
    <property type="entry name" value="OTU_OTUD7"/>
    <property type="match status" value="1"/>
</dbReference>
<sequence>MSNSSPRYDDDNINEDAFDDDTDAQLNHSSSDIKLRRTNADSSNYPIIHRALSTVSANQTLVSNQRNALARNFRRISVNDEIVTIDHTDADASFLLPNLYELPDEIRTRVMDSLVDTPTMTTLEESKRLNWWVNKKLPCPKLYPLLTSGDGNCLLHATSLAMWGFHDHSLSMRKALNETMITSKPNNSLYRRWRWTQYVQNKKYGLVFSEQEWNEEWKGLLRLSSAEPRVSQTSTKENSSSSVNSSADETNRCKTVPVTNTGGSTKSSSQSTRQYYESLEEFHVYVLANNIRRPIVVYSDTILRTNDGEAISPIEFGGIYLPLEIPPEKCHKQPVFLAFDAAHFSALVPMEQNNKPTGKETYRIPLIDIDAIDLLPIHYFVDPGPDFAWPVNEELSDDTIHLYTHYGGSRMETLEKYLNLSKEMCLLSALVSPSNEPANTTDELSTATIENHQSPSIVSNPDVSISTNETNSTTTPVINKKASRPSFNSFSKIIRRTFIDPFSSSKRASLKQHRQHTNTDTSDTSAIAENDHIRRASSPLLDRRTNYLTIIVTNFQPKRPKTSDNMIKNYIDTCLNEYRPEKVSKQSNERSSAHENDINKAKDIHSDRNKEIYSYSSSSSSTSHQQPSAYQRYHSSVNNTNRNTVENSVRHLPLTPVSSTNKTNPGTKRVQKNCDMDDNDDLLPIENGQFSSNINYVQQTQKKTNQLAQTNSLEMSRSRPESSVYVNGVSSNRVIKLTNHEERTKNSHVETILPSVFQPDRLKRESPLGYDKSAVTQRTPDSTTNTRGSIKAPNNQQSKRIQNLSQTKRL</sequence>
<dbReference type="EC" id="3.4.19.12" evidence="3"/>
<dbReference type="AlphaFoldDB" id="A0A813VHQ2"/>
<dbReference type="InterPro" id="IPR003323">
    <property type="entry name" value="OTU_dom"/>
</dbReference>
<feature type="compositionally biased region" description="Polar residues" evidence="11">
    <location>
        <begin position="518"/>
        <end position="527"/>
    </location>
</feature>
<feature type="compositionally biased region" description="Low complexity" evidence="11">
    <location>
        <begin position="466"/>
        <end position="475"/>
    </location>
</feature>
<evidence type="ECO:0000256" key="6">
    <source>
        <dbReference type="ARBA" id="ARBA00022771"/>
    </source>
</evidence>
<feature type="compositionally biased region" description="Low complexity" evidence="11">
    <location>
        <begin position="613"/>
        <end position="623"/>
    </location>
</feature>
<evidence type="ECO:0000256" key="10">
    <source>
        <dbReference type="ARBA" id="ARBA00022833"/>
    </source>
</evidence>
<comment type="catalytic activity">
    <reaction evidence="1">
        <text>Thiol-dependent hydrolysis of ester, thioester, amide, peptide and isopeptide bonds formed by the C-terminal Gly of ubiquitin (a 76-residue protein attached to proteins as an intracellular targeting signal).</text>
        <dbReference type="EC" id="3.4.19.12"/>
    </reaction>
</comment>
<dbReference type="GO" id="GO:0005634">
    <property type="term" value="C:nucleus"/>
    <property type="evidence" value="ECO:0007669"/>
    <property type="project" value="TreeGrafter"/>
</dbReference>
<gene>
    <name evidence="13" type="ORF">EDS130_LOCUS6834</name>
    <name evidence="14" type="ORF">XAT740_LOCUS10495</name>
</gene>
<keyword evidence="7" id="KW-0833">Ubl conjugation pathway</keyword>
<evidence type="ECO:0000256" key="8">
    <source>
        <dbReference type="ARBA" id="ARBA00022801"/>
    </source>
</evidence>
<evidence type="ECO:0000313" key="13">
    <source>
        <dbReference type="EMBL" id="CAF0840976.1"/>
    </source>
</evidence>
<proteinExistence type="inferred from homology"/>
<organism evidence="13 16">
    <name type="scientific">Adineta ricciae</name>
    <name type="common">Rotifer</name>
    <dbReference type="NCBI Taxonomy" id="249248"/>
    <lineage>
        <taxon>Eukaryota</taxon>
        <taxon>Metazoa</taxon>
        <taxon>Spiralia</taxon>
        <taxon>Gnathifera</taxon>
        <taxon>Rotifera</taxon>
        <taxon>Eurotatoria</taxon>
        <taxon>Bdelloidea</taxon>
        <taxon>Adinetida</taxon>
        <taxon>Adinetidae</taxon>
        <taxon>Adineta</taxon>
    </lineage>
</organism>
<feature type="compositionally biased region" description="Acidic residues" evidence="11">
    <location>
        <begin position="11"/>
        <end position="23"/>
    </location>
</feature>
<keyword evidence="15" id="KW-1185">Reference proteome</keyword>
<feature type="region of interest" description="Disordered" evidence="11">
    <location>
        <begin position="449"/>
        <end position="480"/>
    </location>
</feature>
<evidence type="ECO:0000256" key="11">
    <source>
        <dbReference type="SAM" id="MobiDB-lite"/>
    </source>
</evidence>
<dbReference type="Pfam" id="PF02338">
    <property type="entry name" value="OTU"/>
    <property type="match status" value="1"/>
</dbReference>
<feature type="region of interest" description="Disordered" evidence="11">
    <location>
        <begin position="581"/>
        <end position="632"/>
    </location>
</feature>
<feature type="compositionally biased region" description="Polar residues" evidence="11">
    <location>
        <begin position="449"/>
        <end position="465"/>
    </location>
</feature>
<evidence type="ECO:0000256" key="7">
    <source>
        <dbReference type="ARBA" id="ARBA00022786"/>
    </source>
</evidence>
<evidence type="ECO:0000313" key="16">
    <source>
        <dbReference type="Proteomes" id="UP000663852"/>
    </source>
</evidence>
<evidence type="ECO:0000256" key="4">
    <source>
        <dbReference type="ARBA" id="ARBA00022670"/>
    </source>
</evidence>
<dbReference type="GO" id="GO:0070536">
    <property type="term" value="P:protein K63-linked deubiquitination"/>
    <property type="evidence" value="ECO:0007669"/>
    <property type="project" value="TreeGrafter"/>
</dbReference>
<feature type="compositionally biased region" description="Polar residues" evidence="11">
    <location>
        <begin position="656"/>
        <end position="666"/>
    </location>
</feature>
<evidence type="ECO:0000313" key="14">
    <source>
        <dbReference type="EMBL" id="CAF0947902.1"/>
    </source>
</evidence>
<feature type="compositionally biased region" description="Basic and acidic residues" evidence="11">
    <location>
        <begin position="581"/>
        <end position="611"/>
    </location>
</feature>
<dbReference type="PANTHER" id="PTHR13367:SF27">
    <property type="entry name" value="OTU DOMAIN-CONTAINING PROTEIN"/>
    <property type="match status" value="1"/>
</dbReference>
<evidence type="ECO:0000256" key="1">
    <source>
        <dbReference type="ARBA" id="ARBA00000707"/>
    </source>
</evidence>
<reference evidence="13" key="1">
    <citation type="submission" date="2021-02" db="EMBL/GenBank/DDBJ databases">
        <authorList>
            <person name="Nowell W R."/>
        </authorList>
    </citation>
    <scope>NUCLEOTIDE SEQUENCE</scope>
</reference>
<evidence type="ECO:0000259" key="12">
    <source>
        <dbReference type="PROSITE" id="PS50802"/>
    </source>
</evidence>
<feature type="compositionally biased region" description="Low complexity" evidence="11">
    <location>
        <begin position="259"/>
        <end position="269"/>
    </location>
</feature>
<evidence type="ECO:0000313" key="15">
    <source>
        <dbReference type="Proteomes" id="UP000663828"/>
    </source>
</evidence>
<keyword evidence="9" id="KW-0788">Thiol protease</keyword>